<evidence type="ECO:0000313" key="4">
    <source>
        <dbReference type="EMBL" id="GAA5050011.1"/>
    </source>
</evidence>
<keyword evidence="5" id="KW-1185">Reference proteome</keyword>
<dbReference type="EMBL" id="BAABJM010000002">
    <property type="protein sequence ID" value="GAA5050011.1"/>
    <property type="molecule type" value="Genomic_DNA"/>
</dbReference>
<dbReference type="InterPro" id="IPR050832">
    <property type="entry name" value="Bact_Acetyltransf"/>
</dbReference>
<reference evidence="5" key="1">
    <citation type="journal article" date="2019" name="Int. J. Syst. Evol. Microbiol.">
        <title>The Global Catalogue of Microorganisms (GCM) 10K type strain sequencing project: providing services to taxonomists for standard genome sequencing and annotation.</title>
        <authorList>
            <consortium name="The Broad Institute Genomics Platform"/>
            <consortium name="The Broad Institute Genome Sequencing Center for Infectious Disease"/>
            <person name="Wu L."/>
            <person name="Ma J."/>
        </authorList>
    </citation>
    <scope>NUCLEOTIDE SEQUENCE [LARGE SCALE GENOMIC DNA]</scope>
    <source>
        <strain evidence="5">JCM 18298</strain>
    </source>
</reference>
<keyword evidence="1" id="KW-0808">Transferase</keyword>
<dbReference type="Pfam" id="PF00583">
    <property type="entry name" value="Acetyltransf_1"/>
    <property type="match status" value="1"/>
</dbReference>
<feature type="domain" description="N-acetyltransferase" evidence="3">
    <location>
        <begin position="31"/>
        <end position="190"/>
    </location>
</feature>
<dbReference type="PANTHER" id="PTHR43877">
    <property type="entry name" value="AMINOALKYLPHOSPHONATE N-ACETYLTRANSFERASE-RELATED-RELATED"/>
    <property type="match status" value="1"/>
</dbReference>
<proteinExistence type="predicted"/>
<dbReference type="InterPro" id="IPR016181">
    <property type="entry name" value="Acyl_CoA_acyltransferase"/>
</dbReference>
<organism evidence="4 5">
    <name type="scientific">Nocardia callitridis</name>
    <dbReference type="NCBI Taxonomy" id="648753"/>
    <lineage>
        <taxon>Bacteria</taxon>
        <taxon>Bacillati</taxon>
        <taxon>Actinomycetota</taxon>
        <taxon>Actinomycetes</taxon>
        <taxon>Mycobacteriales</taxon>
        <taxon>Nocardiaceae</taxon>
        <taxon>Nocardia</taxon>
    </lineage>
</organism>
<evidence type="ECO:0000313" key="5">
    <source>
        <dbReference type="Proteomes" id="UP001500603"/>
    </source>
</evidence>
<accession>A0ABP9K2K3</accession>
<evidence type="ECO:0000256" key="1">
    <source>
        <dbReference type="ARBA" id="ARBA00022679"/>
    </source>
</evidence>
<protein>
    <recommendedName>
        <fullName evidence="3">N-acetyltransferase domain-containing protein</fullName>
    </recommendedName>
</protein>
<name>A0ABP9K2K3_9NOCA</name>
<comment type="caution">
    <text evidence="4">The sequence shown here is derived from an EMBL/GenBank/DDBJ whole genome shotgun (WGS) entry which is preliminary data.</text>
</comment>
<dbReference type="SUPFAM" id="SSF55729">
    <property type="entry name" value="Acyl-CoA N-acyltransferases (Nat)"/>
    <property type="match status" value="1"/>
</dbReference>
<evidence type="ECO:0000259" key="3">
    <source>
        <dbReference type="PROSITE" id="PS51186"/>
    </source>
</evidence>
<dbReference type="InterPro" id="IPR000182">
    <property type="entry name" value="GNAT_dom"/>
</dbReference>
<dbReference type="PROSITE" id="PS51186">
    <property type="entry name" value="GNAT"/>
    <property type="match status" value="1"/>
</dbReference>
<dbReference type="Proteomes" id="UP001500603">
    <property type="component" value="Unassembled WGS sequence"/>
</dbReference>
<sequence length="192" mass="20801">MAFPTTSVGSRAMLGKSVVAAAPRGQDLRVIDMRVLTTDDWKLWRTLRLAALAEAPYAFGSRLADWQGAGGREQRWQDRLAIPGSQNLLASLDARPVGMVSGVPTGEDGVVELISLWVEASARGVGVGDALIRAVERWARSNRATALRLAVRYGNGHAVALYRRHGFEVVAGADVVENGQREMVMVKPIDPR</sequence>
<keyword evidence="2" id="KW-0012">Acyltransferase</keyword>
<dbReference type="Gene3D" id="3.40.630.30">
    <property type="match status" value="1"/>
</dbReference>
<gene>
    <name evidence="4" type="ORF">GCM10023318_19710</name>
</gene>
<dbReference type="PANTHER" id="PTHR43877:SF2">
    <property type="entry name" value="AMINOALKYLPHOSPHONATE N-ACETYLTRANSFERASE-RELATED"/>
    <property type="match status" value="1"/>
</dbReference>
<evidence type="ECO:0000256" key="2">
    <source>
        <dbReference type="ARBA" id="ARBA00023315"/>
    </source>
</evidence>
<dbReference type="CDD" id="cd04301">
    <property type="entry name" value="NAT_SF"/>
    <property type="match status" value="1"/>
</dbReference>